<dbReference type="PANTHER" id="PTHR12110:SF21">
    <property type="entry name" value="XYLOSE ISOMERASE-LIKE TIM BARREL DOMAIN-CONTAINING PROTEIN"/>
    <property type="match status" value="1"/>
</dbReference>
<dbReference type="GO" id="GO:0016853">
    <property type="term" value="F:isomerase activity"/>
    <property type="evidence" value="ECO:0007669"/>
    <property type="project" value="UniProtKB-KW"/>
</dbReference>
<evidence type="ECO:0000256" key="1">
    <source>
        <dbReference type="ARBA" id="ARBA00023277"/>
    </source>
</evidence>
<dbReference type="InterPro" id="IPR050312">
    <property type="entry name" value="IolE/XylAMocC-like"/>
</dbReference>
<keyword evidence="1" id="KW-0119">Carbohydrate metabolism</keyword>
<name>A0A0U3QV00_9MICC</name>
<dbReference type="InterPro" id="IPR036237">
    <property type="entry name" value="Xyl_isomerase-like_sf"/>
</dbReference>
<reference evidence="3 4" key="1">
    <citation type="submission" date="2015-12" db="EMBL/GenBank/DDBJ databases">
        <authorList>
            <person name="Shamseldin A."/>
            <person name="Moawad H."/>
            <person name="Abd El-Rahim W.M."/>
            <person name="Sadowsky M.J."/>
        </authorList>
    </citation>
    <scope>NUCLEOTIDE SEQUENCE [LARGE SCALE GENOMIC DNA]</scope>
    <source>
        <strain evidence="3 4">Ar51</strain>
    </source>
</reference>
<proteinExistence type="predicted"/>
<feature type="domain" description="Xylose isomerase-like TIM barrel" evidence="2">
    <location>
        <begin position="20"/>
        <end position="252"/>
    </location>
</feature>
<dbReference type="KEGG" id="psul:AU252_05650"/>
<dbReference type="EMBL" id="CP013747">
    <property type="protein sequence ID" value="ALV40716.1"/>
    <property type="molecule type" value="Genomic_DNA"/>
</dbReference>
<dbReference type="STRING" id="121292.AU252_05650"/>
<evidence type="ECO:0000259" key="2">
    <source>
        <dbReference type="Pfam" id="PF01261"/>
    </source>
</evidence>
<dbReference type="InterPro" id="IPR013022">
    <property type="entry name" value="Xyl_isomerase-like_TIM-brl"/>
</dbReference>
<accession>A0A0U3QV00</accession>
<dbReference type="AlphaFoldDB" id="A0A0U3QV00"/>
<dbReference type="SUPFAM" id="SSF51658">
    <property type="entry name" value="Xylose isomerase-like"/>
    <property type="match status" value="1"/>
</dbReference>
<dbReference type="RefSeq" id="WP_058929885.1">
    <property type="nucleotide sequence ID" value="NZ_CP013747.1"/>
</dbReference>
<evidence type="ECO:0000313" key="3">
    <source>
        <dbReference type="EMBL" id="ALV40716.1"/>
    </source>
</evidence>
<protein>
    <submittedName>
        <fullName evidence="3">Xylose isomerase</fullName>
    </submittedName>
</protein>
<dbReference type="Proteomes" id="UP000065151">
    <property type="component" value="Chromosome"/>
</dbReference>
<organism evidence="3">
    <name type="scientific">Pseudarthrobacter sulfonivorans</name>
    <dbReference type="NCBI Taxonomy" id="121292"/>
    <lineage>
        <taxon>Bacteria</taxon>
        <taxon>Bacillati</taxon>
        <taxon>Actinomycetota</taxon>
        <taxon>Actinomycetes</taxon>
        <taxon>Micrococcales</taxon>
        <taxon>Micrococcaceae</taxon>
        <taxon>Pseudarthrobacter</taxon>
    </lineage>
</organism>
<dbReference type="Gene3D" id="3.20.20.150">
    <property type="entry name" value="Divalent-metal-dependent TIM barrel enzymes"/>
    <property type="match status" value="1"/>
</dbReference>
<dbReference type="PANTHER" id="PTHR12110">
    <property type="entry name" value="HYDROXYPYRUVATE ISOMERASE"/>
    <property type="match status" value="1"/>
</dbReference>
<dbReference type="Pfam" id="PF01261">
    <property type="entry name" value="AP_endonuc_2"/>
    <property type="match status" value="1"/>
</dbReference>
<sequence length="265" mass="28789">MTLITVQEQHLPGTSLEEKFDQALSWGFGGIELRSAGGLQFQARLPELRRARDAGVVMPTACVEMPHFVGAFDDELRKDAVVQLKSQLSVMAEIGGRGVMTPASYGMFSKRLPPFIPSRTEEEDTAVLVESFTELGEHAAAEGVEIYLEPLNRYEDHMINTLADGVRLLTLVGLDAVRLAPDTYHMNIEESDPAAALQDAAGYIGHIQASDSNRLEPGAGHIDWALFGATLKSIGYQGTVALESRLSGPAEEVLPRVPSLLGRYL</sequence>
<gene>
    <name evidence="3" type="ORF">AU252_05650</name>
</gene>
<evidence type="ECO:0000313" key="4">
    <source>
        <dbReference type="Proteomes" id="UP000065151"/>
    </source>
</evidence>
<keyword evidence="3" id="KW-0413">Isomerase</keyword>